<dbReference type="InterPro" id="IPR053898">
    <property type="entry name" value="SHLD1_C"/>
</dbReference>
<dbReference type="GO" id="GO:0045830">
    <property type="term" value="P:positive regulation of isotype switching"/>
    <property type="evidence" value="ECO:0007669"/>
    <property type="project" value="TreeGrafter"/>
</dbReference>
<keyword evidence="3" id="KW-1185">Reference proteome</keyword>
<dbReference type="eggNOG" id="ENOG502SUXK">
    <property type="taxonomic scope" value="Eukaryota"/>
</dbReference>
<dbReference type="GO" id="GO:2001034">
    <property type="term" value="P:positive regulation of double-strand break repair via nonhomologous end joining"/>
    <property type="evidence" value="ECO:0007669"/>
    <property type="project" value="TreeGrafter"/>
</dbReference>
<dbReference type="PANTHER" id="PTHR36863:SF1">
    <property type="entry name" value="SHIELDIN COMPLEX SUBUNIT 1"/>
    <property type="match status" value="1"/>
</dbReference>
<reference evidence="3" key="1">
    <citation type="submission" date="2025-05" db="UniProtKB">
        <authorList>
            <consortium name="RefSeq"/>
        </authorList>
    </citation>
    <scope>NUCLEOTIDE SEQUENCE [LARGE SCALE GENOMIC DNA]</scope>
</reference>
<dbReference type="OrthoDB" id="9446682at2759"/>
<dbReference type="GO" id="GO:2000042">
    <property type="term" value="P:negative regulation of double-strand break repair via homologous recombination"/>
    <property type="evidence" value="ECO:0007669"/>
    <property type="project" value="TreeGrafter"/>
</dbReference>
<feature type="region of interest" description="Disordered" evidence="1">
    <location>
        <begin position="78"/>
        <end position="99"/>
    </location>
</feature>
<evidence type="ECO:0000256" key="1">
    <source>
        <dbReference type="SAM" id="MobiDB-lite"/>
    </source>
</evidence>
<name>A0A1S3ASB4_ERIEU</name>
<reference evidence="4" key="2">
    <citation type="submission" date="2025-08" db="UniProtKB">
        <authorList>
            <consortium name="RefSeq"/>
        </authorList>
    </citation>
    <scope>IDENTIFICATION</scope>
</reference>
<dbReference type="AlphaFoldDB" id="A0A1S3ASB4"/>
<feature type="region of interest" description="Disordered" evidence="1">
    <location>
        <begin position="30"/>
        <end position="52"/>
    </location>
</feature>
<dbReference type="RefSeq" id="XP_007539660.3">
    <property type="nucleotide sequence ID" value="XM_007539598.3"/>
</dbReference>
<dbReference type="Pfam" id="PF15021">
    <property type="entry name" value="SHLD1_C"/>
    <property type="match status" value="1"/>
</dbReference>
<proteinExistence type="predicted"/>
<dbReference type="FunCoup" id="A0A1S3ASB4">
    <property type="interactions" value="25"/>
</dbReference>
<dbReference type="InterPro" id="IPR027821">
    <property type="entry name" value="SHLD1"/>
</dbReference>
<dbReference type="Proteomes" id="UP001652624">
    <property type="component" value="Chromosome 1"/>
</dbReference>
<evidence type="ECO:0000313" key="4">
    <source>
        <dbReference type="RefSeq" id="XP_007539660.3"/>
    </source>
</evidence>
<accession>A0A1S3ASB4</accession>
<dbReference type="PANTHER" id="PTHR36863">
    <property type="entry name" value="SHIELDIN COMPLEX SUBUNIT 1"/>
    <property type="match status" value="1"/>
</dbReference>
<organism evidence="3 4">
    <name type="scientific">Erinaceus europaeus</name>
    <name type="common">Western European hedgehog</name>
    <dbReference type="NCBI Taxonomy" id="9365"/>
    <lineage>
        <taxon>Eukaryota</taxon>
        <taxon>Metazoa</taxon>
        <taxon>Chordata</taxon>
        <taxon>Craniata</taxon>
        <taxon>Vertebrata</taxon>
        <taxon>Euteleostomi</taxon>
        <taxon>Mammalia</taxon>
        <taxon>Eutheria</taxon>
        <taxon>Laurasiatheria</taxon>
        <taxon>Eulipotyphla</taxon>
        <taxon>Erinaceidae</taxon>
        <taxon>Erinaceinae</taxon>
        <taxon>Erinaceus</taxon>
    </lineage>
</organism>
<dbReference type="GeneID" id="103128697"/>
<dbReference type="GO" id="GO:0035861">
    <property type="term" value="C:site of double-strand break"/>
    <property type="evidence" value="ECO:0007669"/>
    <property type="project" value="TreeGrafter"/>
</dbReference>
<evidence type="ECO:0000259" key="2">
    <source>
        <dbReference type="Pfam" id="PF15021"/>
    </source>
</evidence>
<gene>
    <name evidence="4" type="primary">SHLD1</name>
</gene>
<protein>
    <submittedName>
        <fullName evidence="4">Shieldin complex subunit 1 isoform X1</fullName>
    </submittedName>
</protein>
<evidence type="ECO:0000313" key="3">
    <source>
        <dbReference type="Proteomes" id="UP001652624"/>
    </source>
</evidence>
<feature type="domain" description="Shieldin complex subunit 1 C-terminal" evidence="2">
    <location>
        <begin position="116"/>
        <end position="232"/>
    </location>
</feature>
<dbReference type="InParanoid" id="A0A1S3ASB4"/>
<sequence length="234" mass="26434">MSLPLPAPGSRVSRKLQLPLMRVIGSWTMEPQEATPDSQSEDSNALDLPSASDIRDYVVQKSRQEANSGTFSSVEALSFPHSSDVDPDNTNLNTEQKDSWTSENSWLDFSVNDHVEIEREDDELRKSLDTFYEMFSHPQPTSGNSLSTSVCQCLTQKINELKDQENQRYALRSFQMARVIFNQDGCSALQKHSRDVHFYPSGEGSMSLENEKETPGLSKDVIHFLLQQNVMKDP</sequence>